<accession>U3P4C9</accession>
<proteinExistence type="predicted"/>
<dbReference type="HOGENOM" id="CLU_908505_0_0_11"/>
<organism evidence="2 3">
    <name type="scientific">Leifsonia xyli subsp. cynodontis DSM 46306</name>
    <dbReference type="NCBI Taxonomy" id="1389489"/>
    <lineage>
        <taxon>Bacteria</taxon>
        <taxon>Bacillati</taxon>
        <taxon>Actinomycetota</taxon>
        <taxon>Actinomycetes</taxon>
        <taxon>Micrococcales</taxon>
        <taxon>Microbacteriaceae</taxon>
        <taxon>Leifsonia</taxon>
    </lineage>
</organism>
<dbReference type="EMBL" id="CP006734">
    <property type="protein sequence ID" value="AGW40616.1"/>
    <property type="molecule type" value="Genomic_DNA"/>
</dbReference>
<reference evidence="2 3" key="1">
    <citation type="journal article" date="2013" name="Genome Announc.">
        <title>Complete Genome Sequence of Leifsonia xyli subsp. cynodontis Strain DSM46306, a Gram-Positive Bacterial Pathogen of Grasses.</title>
        <authorList>
            <person name="Monteiro-Vitorello C.B."/>
            <person name="Zerillo M.M."/>
            <person name="Van Sluys M.A."/>
            <person name="Camargo L.E."/>
            <person name="Kitajima J.P."/>
        </authorList>
    </citation>
    <scope>NUCLEOTIDE SEQUENCE [LARGE SCALE GENOMIC DNA]</scope>
    <source>
        <strain evidence="2 3">DSM 46306</strain>
    </source>
</reference>
<sequence>MITNTIERTAVRRGRTVLGSLTASVGIVALSLGLGAGIANAGTAGTFDQQHVDSVHVSLSPSSNKLILGTNREDSTVAPEDGYYLSSEVDATSALGTLAYDITVKKYTPSSGAPIWQIPKDQLTANARSVVWAGFASLGNVPSDPSTRYLQQHGTTAPNAARSMFYSPGGGLSTVSPSAKIRTTITLVSQPEGSTASIDWSGVPGVTASGTGAVSSPYMFAFALTTGTDEAFHRHTLSGTSTPPARTCSRSWPRWRGPPRSRRPTRSTTASSQPRSGLLHGAGARNRPDTRPAPLPVLTRTQRVCP</sequence>
<dbReference type="Proteomes" id="UP000016743">
    <property type="component" value="Chromosome"/>
</dbReference>
<dbReference type="OrthoDB" id="161003at85023"/>
<evidence type="ECO:0000313" key="3">
    <source>
        <dbReference type="Proteomes" id="UP000016743"/>
    </source>
</evidence>
<dbReference type="KEGG" id="lxy:O159_04070"/>
<evidence type="ECO:0000313" key="2">
    <source>
        <dbReference type="EMBL" id="AGW40616.1"/>
    </source>
</evidence>
<feature type="compositionally biased region" description="Low complexity" evidence="1">
    <location>
        <begin position="266"/>
        <end position="276"/>
    </location>
</feature>
<dbReference type="AlphaFoldDB" id="U3P4C9"/>
<protein>
    <submittedName>
        <fullName evidence="2">Uncharacterized protein</fullName>
    </submittedName>
</protein>
<dbReference type="PATRIC" id="fig|1389489.3.peg.387"/>
<keyword evidence="3" id="KW-1185">Reference proteome</keyword>
<name>U3P4C9_LEIXC</name>
<gene>
    <name evidence="2" type="ORF">O159_04070</name>
</gene>
<evidence type="ECO:0000256" key="1">
    <source>
        <dbReference type="SAM" id="MobiDB-lite"/>
    </source>
</evidence>
<dbReference type="STRING" id="1389489.O159_04070"/>
<dbReference type="RefSeq" id="WP_021754059.1">
    <property type="nucleotide sequence ID" value="NC_022438.1"/>
</dbReference>
<feature type="region of interest" description="Disordered" evidence="1">
    <location>
        <begin position="234"/>
        <end position="306"/>
    </location>
</feature>